<gene>
    <name evidence="1" type="ORF">SNE34_01225</name>
</gene>
<evidence type="ECO:0008006" key="3">
    <source>
        <dbReference type="Google" id="ProtNLM"/>
    </source>
</evidence>
<evidence type="ECO:0000313" key="1">
    <source>
        <dbReference type="EMBL" id="MEG3182637.1"/>
    </source>
</evidence>
<comment type="caution">
    <text evidence="1">The sequence shown here is derived from an EMBL/GenBank/DDBJ whole genome shotgun (WGS) entry which is preliminary data.</text>
</comment>
<name>A0ABU7YUC6_9GAMM</name>
<accession>A0ABU7YUC6</accession>
<proteinExistence type="predicted"/>
<sequence length="179" mass="19909">MSIGKQILYWTTICTALLAIGCQTTGGAMRTATPPTAAWWYEISFEPVSNSVHGIDVSRFDPTWDRASALDANALEGRISPEELARYLDSELSLALKSDLDDDGTPEDVFVGVFSTRDGERGRFVDITRNGQLLQHFAQTGPSGFSALLDYEDGVRWYKCMECDEFELIGWSGQSFFLE</sequence>
<organism evidence="1 2">
    <name type="scientific">Novilysobacter erysipheiresistens</name>
    <dbReference type="NCBI Taxonomy" id="1749332"/>
    <lineage>
        <taxon>Bacteria</taxon>
        <taxon>Pseudomonadati</taxon>
        <taxon>Pseudomonadota</taxon>
        <taxon>Gammaproteobacteria</taxon>
        <taxon>Lysobacterales</taxon>
        <taxon>Lysobacteraceae</taxon>
        <taxon>Novilysobacter</taxon>
    </lineage>
</organism>
<protein>
    <recommendedName>
        <fullName evidence="3">Lipoprotein</fullName>
    </recommendedName>
</protein>
<evidence type="ECO:0000313" key="2">
    <source>
        <dbReference type="Proteomes" id="UP001355056"/>
    </source>
</evidence>
<dbReference type="Proteomes" id="UP001355056">
    <property type="component" value="Unassembled WGS sequence"/>
</dbReference>
<keyword evidence="2" id="KW-1185">Reference proteome</keyword>
<dbReference type="RefSeq" id="WP_332613940.1">
    <property type="nucleotide sequence ID" value="NZ_JAXGFP010000001.1"/>
</dbReference>
<reference evidence="1 2" key="1">
    <citation type="journal article" date="2016" name="Int. J. Syst. Evol. Microbiol.">
        <title>Lysobacter erysipheiresistens sp. nov., an antagonist of powdery mildew, isolated from tobacco-cultivated soil.</title>
        <authorList>
            <person name="Xie B."/>
            <person name="Li T."/>
            <person name="Lin X."/>
            <person name="Wang C.J."/>
            <person name="Chen Y.J."/>
            <person name="Liu W.J."/>
            <person name="Zhao Z.W."/>
        </authorList>
    </citation>
    <scope>NUCLEOTIDE SEQUENCE [LARGE SCALE GENOMIC DNA]</scope>
    <source>
        <strain evidence="1 2">RS-LYSO-3</strain>
    </source>
</reference>
<dbReference type="PROSITE" id="PS51257">
    <property type="entry name" value="PROKAR_LIPOPROTEIN"/>
    <property type="match status" value="1"/>
</dbReference>
<dbReference type="EMBL" id="JAXGFP010000001">
    <property type="protein sequence ID" value="MEG3182637.1"/>
    <property type="molecule type" value="Genomic_DNA"/>
</dbReference>